<reference evidence="2 3" key="1">
    <citation type="submission" date="2024-01" db="EMBL/GenBank/DDBJ databases">
        <title>Genome assemblies of Stephania.</title>
        <authorList>
            <person name="Yang L."/>
        </authorList>
    </citation>
    <scope>NUCLEOTIDE SEQUENCE [LARGE SCALE GENOMIC DNA]</scope>
    <source>
        <strain evidence="2">JXDWG</strain>
        <tissue evidence="2">Leaf</tissue>
    </source>
</reference>
<keyword evidence="3" id="KW-1185">Reference proteome</keyword>
<dbReference type="EMBL" id="JBBNAG010000003">
    <property type="protein sequence ID" value="KAK9148167.1"/>
    <property type="molecule type" value="Genomic_DNA"/>
</dbReference>
<protein>
    <submittedName>
        <fullName evidence="2">Uncharacterized protein</fullName>
    </submittedName>
</protein>
<organism evidence="2 3">
    <name type="scientific">Stephania cephalantha</name>
    <dbReference type="NCBI Taxonomy" id="152367"/>
    <lineage>
        <taxon>Eukaryota</taxon>
        <taxon>Viridiplantae</taxon>
        <taxon>Streptophyta</taxon>
        <taxon>Embryophyta</taxon>
        <taxon>Tracheophyta</taxon>
        <taxon>Spermatophyta</taxon>
        <taxon>Magnoliopsida</taxon>
        <taxon>Ranunculales</taxon>
        <taxon>Menispermaceae</taxon>
        <taxon>Menispermoideae</taxon>
        <taxon>Cissampelideae</taxon>
        <taxon>Stephania</taxon>
    </lineage>
</organism>
<proteinExistence type="predicted"/>
<feature type="compositionally biased region" description="Basic and acidic residues" evidence="1">
    <location>
        <begin position="21"/>
        <end position="39"/>
    </location>
</feature>
<dbReference type="AlphaFoldDB" id="A0AAP0K924"/>
<evidence type="ECO:0000313" key="2">
    <source>
        <dbReference type="EMBL" id="KAK9148167.1"/>
    </source>
</evidence>
<evidence type="ECO:0000313" key="3">
    <source>
        <dbReference type="Proteomes" id="UP001419268"/>
    </source>
</evidence>
<comment type="caution">
    <text evidence="2">The sequence shown here is derived from an EMBL/GenBank/DDBJ whole genome shotgun (WGS) entry which is preliminary data.</text>
</comment>
<gene>
    <name evidence="2" type="ORF">Scep_006924</name>
</gene>
<feature type="compositionally biased region" description="Basic and acidic residues" evidence="1">
    <location>
        <begin position="47"/>
        <end position="60"/>
    </location>
</feature>
<sequence>MDFGASIFQAPSPSPPPPPPQEHHQQIEMDPTHSPKQEHDDDDEDIHDWLDEEHLGDERCYSTPKESLKGVQGIGEGHLQPVQQLEDVFVPPAFPTMVFEYVGAAWVHEAA</sequence>
<name>A0AAP0K924_9MAGN</name>
<accession>A0AAP0K924</accession>
<dbReference type="Proteomes" id="UP001419268">
    <property type="component" value="Unassembled WGS sequence"/>
</dbReference>
<evidence type="ECO:0000256" key="1">
    <source>
        <dbReference type="SAM" id="MobiDB-lite"/>
    </source>
</evidence>
<feature type="region of interest" description="Disordered" evidence="1">
    <location>
        <begin position="1"/>
        <end position="60"/>
    </location>
</feature>